<evidence type="ECO:0000313" key="20">
    <source>
        <dbReference type="Proteomes" id="UP000472274"/>
    </source>
</evidence>
<evidence type="ECO:0000256" key="17">
    <source>
        <dbReference type="ARBA" id="ARBA00049310"/>
    </source>
</evidence>
<evidence type="ECO:0000256" key="13">
    <source>
        <dbReference type="ARBA" id="ARBA00031639"/>
    </source>
</evidence>
<dbReference type="PROSITE" id="PS51747">
    <property type="entry name" value="CYT_DCMP_DEAMINASES_2"/>
    <property type="match status" value="2"/>
</dbReference>
<dbReference type="CDD" id="cd01283">
    <property type="entry name" value="cytidine_deaminase"/>
    <property type="match status" value="1"/>
</dbReference>
<dbReference type="Pfam" id="PF18774">
    <property type="entry name" value="APOBEC4_like"/>
    <property type="match status" value="1"/>
</dbReference>
<evidence type="ECO:0000256" key="1">
    <source>
        <dbReference type="ARBA" id="ARBA00001947"/>
    </source>
</evidence>
<keyword evidence="9" id="KW-0479">Metal-binding</keyword>
<keyword evidence="10" id="KW-0378">Hydrolase</keyword>
<dbReference type="GO" id="GO:0005634">
    <property type="term" value="C:nucleus"/>
    <property type="evidence" value="ECO:0007669"/>
    <property type="project" value="UniProtKB-SubCell"/>
</dbReference>
<dbReference type="PANTHER" id="PTHR13857">
    <property type="entry name" value="MRNA EDITING ENZYME"/>
    <property type="match status" value="1"/>
</dbReference>
<keyword evidence="20" id="KW-1185">Reference proteome</keyword>
<dbReference type="InterPro" id="IPR016192">
    <property type="entry name" value="APOBEC/CMP_deaminase_Zn-bd"/>
</dbReference>
<keyword evidence="7" id="KW-0963">Cytoplasm</keyword>
<evidence type="ECO:0000313" key="19">
    <source>
        <dbReference type="Ensembl" id="ENSTMTP00000022155.1"/>
    </source>
</evidence>
<feature type="domain" description="CMP/dCMP-type deaminase" evidence="18">
    <location>
        <begin position="32"/>
        <end position="135"/>
    </location>
</feature>
<dbReference type="GO" id="GO:0016554">
    <property type="term" value="P:cytidine to uridine editing"/>
    <property type="evidence" value="ECO:0007669"/>
    <property type="project" value="TreeGrafter"/>
</dbReference>
<accession>A0A674JLC4</accession>
<evidence type="ECO:0000259" key="18">
    <source>
        <dbReference type="PROSITE" id="PS51747"/>
    </source>
</evidence>
<keyword evidence="8" id="KW-0507">mRNA processing</keyword>
<dbReference type="GO" id="GO:0004126">
    <property type="term" value="F:cytidine deaminase activity"/>
    <property type="evidence" value="ECO:0007669"/>
    <property type="project" value="TreeGrafter"/>
</dbReference>
<evidence type="ECO:0000256" key="5">
    <source>
        <dbReference type="ARBA" id="ARBA00012742"/>
    </source>
</evidence>
<comment type="catalytic activity">
    <reaction evidence="17">
        <text>cytidine(6666) in apoB mRNA + H2O + H(+) = uridine(6666) in apoB mRNA + NH4(+)</text>
        <dbReference type="Rhea" id="RHEA:21772"/>
        <dbReference type="Rhea" id="RHEA-COMP:13888"/>
        <dbReference type="Rhea" id="RHEA-COMP:13889"/>
        <dbReference type="ChEBI" id="CHEBI:15377"/>
        <dbReference type="ChEBI" id="CHEBI:15378"/>
        <dbReference type="ChEBI" id="CHEBI:28938"/>
        <dbReference type="ChEBI" id="CHEBI:65315"/>
        <dbReference type="ChEBI" id="CHEBI:82748"/>
        <dbReference type="EC" id="3.5.4.36"/>
    </reaction>
    <physiologicalReaction direction="left-to-right" evidence="17">
        <dbReference type="Rhea" id="RHEA:21773"/>
    </physiologicalReaction>
</comment>
<comment type="similarity">
    <text evidence="4">Belongs to the cytidine and deoxycytidylate deaminase family.</text>
</comment>
<dbReference type="SUPFAM" id="SSF53927">
    <property type="entry name" value="Cytidine deaminase-like"/>
    <property type="match status" value="2"/>
</dbReference>
<evidence type="ECO:0000256" key="14">
    <source>
        <dbReference type="ARBA" id="ARBA00045552"/>
    </source>
</evidence>
<evidence type="ECO:0000256" key="12">
    <source>
        <dbReference type="ARBA" id="ARBA00023242"/>
    </source>
</evidence>
<evidence type="ECO:0000256" key="4">
    <source>
        <dbReference type="ARBA" id="ARBA00006576"/>
    </source>
</evidence>
<dbReference type="GO" id="GO:0005737">
    <property type="term" value="C:cytoplasm"/>
    <property type="evidence" value="ECO:0007669"/>
    <property type="project" value="UniProtKB-SubCell"/>
</dbReference>
<evidence type="ECO:0000256" key="10">
    <source>
        <dbReference type="ARBA" id="ARBA00022801"/>
    </source>
</evidence>
<dbReference type="GeneTree" id="ENSGT00940000161190"/>
<dbReference type="InterPro" id="IPR002125">
    <property type="entry name" value="CMP_dCMP_dom"/>
</dbReference>
<evidence type="ECO:0000256" key="8">
    <source>
        <dbReference type="ARBA" id="ARBA00022664"/>
    </source>
</evidence>
<dbReference type="Ensembl" id="ENSTMTT00000022943.1">
    <property type="protein sequence ID" value="ENSTMTP00000022155.1"/>
    <property type="gene ID" value="ENSTMTG00000015890.1"/>
</dbReference>
<feature type="domain" description="CMP/dCMP-type deaminase" evidence="18">
    <location>
        <begin position="166"/>
        <end position="289"/>
    </location>
</feature>
<proteinExistence type="inferred from homology"/>
<evidence type="ECO:0000256" key="9">
    <source>
        <dbReference type="ARBA" id="ARBA00022723"/>
    </source>
</evidence>
<dbReference type="GO" id="GO:0006397">
    <property type="term" value="P:mRNA processing"/>
    <property type="evidence" value="ECO:0007669"/>
    <property type="project" value="UniProtKB-KW"/>
</dbReference>
<dbReference type="PANTHER" id="PTHR13857:SF26">
    <property type="entry name" value="C-U-EDITING ENZYME APOBEC-1"/>
    <property type="match status" value="1"/>
</dbReference>
<dbReference type="PROSITE" id="PS00903">
    <property type="entry name" value="CYT_DCMP_DEAMINASES_1"/>
    <property type="match status" value="2"/>
</dbReference>
<dbReference type="EC" id="3.5.4.36" evidence="5"/>
<dbReference type="GO" id="GO:0008270">
    <property type="term" value="F:zinc ion binding"/>
    <property type="evidence" value="ECO:0007669"/>
    <property type="project" value="InterPro"/>
</dbReference>
<comment type="subcellular location">
    <subcellularLocation>
        <location evidence="3">Cytoplasm</location>
    </subcellularLocation>
    <subcellularLocation>
        <location evidence="2">Nucleus</location>
    </subcellularLocation>
</comment>
<evidence type="ECO:0000256" key="2">
    <source>
        <dbReference type="ARBA" id="ARBA00004123"/>
    </source>
</evidence>
<comment type="subunit">
    <text evidence="15">Homodimer. Interacts with A1CF; form an mRNA editing complex. Interacts with RBM47; form an mRNA editing complex. Found in a complex with CELF2/CUGBP2 and A1CF. Interacts with HNRPAB. Interacts with SYNCRIP.</text>
</comment>
<comment type="catalytic activity">
    <reaction evidence="16">
        <text>a cytidine in mRNA + H2O + H(+) = a uridine in mRNA + NH4(+)</text>
        <dbReference type="Rhea" id="RHEA:74355"/>
        <dbReference type="Rhea" id="RHEA-COMP:14658"/>
        <dbReference type="Rhea" id="RHEA-COMP:15145"/>
        <dbReference type="ChEBI" id="CHEBI:15377"/>
        <dbReference type="ChEBI" id="CHEBI:15378"/>
        <dbReference type="ChEBI" id="CHEBI:28938"/>
        <dbReference type="ChEBI" id="CHEBI:65315"/>
        <dbReference type="ChEBI" id="CHEBI:82748"/>
    </reaction>
    <physiologicalReaction direction="left-to-right" evidence="16">
        <dbReference type="Rhea" id="RHEA:74356"/>
    </physiologicalReaction>
</comment>
<dbReference type="Gene3D" id="3.40.140.10">
    <property type="entry name" value="Cytidine Deaminase, domain 2"/>
    <property type="match status" value="2"/>
</dbReference>
<reference evidence="19" key="1">
    <citation type="submission" date="2025-08" db="UniProtKB">
        <authorList>
            <consortium name="Ensembl"/>
        </authorList>
    </citation>
    <scope>IDENTIFICATION</scope>
</reference>
<evidence type="ECO:0000256" key="6">
    <source>
        <dbReference type="ARBA" id="ARBA00014786"/>
    </source>
</evidence>
<name>A0A674JLC4_9SAUR</name>
<dbReference type="InterPro" id="IPR041547">
    <property type="entry name" value="APOBEC1"/>
</dbReference>
<sequence>MLLSVHKVTLFFSPQIMYPEASHRDGYDPSVLRRVQYMFYEIKRSNSKRSWQSCCHSTRTEHAEIHFIEDVFQEQRSDPSVHCSITWYMSWSPCGDCCKEIRDFLKEQPNVNLVIYVARLYWHKEETNRQGLRSLMNIGVSIRVMDLPERQWCWNNFYSGGAEGGNHVFRLLLIQPKEFKDVYDPSVLPKVTYLLYEIKWGNSTKIWRNWCRNTSTQHAEINFLENAFRERSFNPLTHCSITWFLSWSPCWKCSQSVVEFLKTYPKVNLEMYVARLFWHEDRSNRLGLRDLVMNGVTIRVMDLSAYNYCWRTFVSHQNVDDYWPWHLTPWIMFFSFELQLILQVSRSLGGKDSIQKLSRDMYR</sequence>
<protein>
    <recommendedName>
        <fullName evidence="6">C-&gt;U-editing enzyme APOBEC-1</fullName>
        <ecNumber evidence="5">3.5.4.36</ecNumber>
    </recommendedName>
    <alternativeName>
        <fullName evidence="13">mRNA(cytosine(6666)) deaminase 1</fullName>
    </alternativeName>
</protein>
<keyword evidence="11" id="KW-0862">Zinc</keyword>
<comment type="function">
    <text evidence="14">Cytidine deaminase catalyzing the cytidine to uridine postranscriptional editing of a variety of mRNAs. Form complexes with cofactors that confer differential editing activity and selectivity. Responsible for the postranscriptional editing of a CAA codon for Gln to a UAA codon for stop in the apolipoprotein B mRNA. Also involved in CGA (Arg) to UGA (Stop) editing in the NF1 mRNA. May also play a role in the epigenetic regulation of gene expression by participating in DNA demethylation.</text>
</comment>
<dbReference type="GO" id="GO:0003723">
    <property type="term" value="F:RNA binding"/>
    <property type="evidence" value="ECO:0007669"/>
    <property type="project" value="TreeGrafter"/>
</dbReference>
<evidence type="ECO:0000256" key="3">
    <source>
        <dbReference type="ARBA" id="ARBA00004496"/>
    </source>
</evidence>
<reference evidence="19" key="2">
    <citation type="submission" date="2025-09" db="UniProtKB">
        <authorList>
            <consortium name="Ensembl"/>
        </authorList>
    </citation>
    <scope>IDENTIFICATION</scope>
</reference>
<organism evidence="19 20">
    <name type="scientific">Terrapene triunguis</name>
    <name type="common">Three-toed box turtle</name>
    <dbReference type="NCBI Taxonomy" id="2587831"/>
    <lineage>
        <taxon>Eukaryota</taxon>
        <taxon>Metazoa</taxon>
        <taxon>Chordata</taxon>
        <taxon>Craniata</taxon>
        <taxon>Vertebrata</taxon>
        <taxon>Euteleostomi</taxon>
        <taxon>Archelosauria</taxon>
        <taxon>Testudinata</taxon>
        <taxon>Testudines</taxon>
        <taxon>Cryptodira</taxon>
        <taxon>Durocryptodira</taxon>
        <taxon>Testudinoidea</taxon>
        <taxon>Emydidae</taxon>
        <taxon>Terrapene</taxon>
    </lineage>
</organism>
<dbReference type="InterPro" id="IPR050610">
    <property type="entry name" value="APOBEC_Cyt_Deaminase"/>
</dbReference>
<evidence type="ECO:0000256" key="7">
    <source>
        <dbReference type="ARBA" id="ARBA00022490"/>
    </source>
</evidence>
<dbReference type="Pfam" id="PF18750">
    <property type="entry name" value="SNAD4"/>
    <property type="match status" value="1"/>
</dbReference>
<comment type="cofactor">
    <cofactor evidence="1">
        <name>Zn(2+)</name>
        <dbReference type="ChEBI" id="CHEBI:29105"/>
    </cofactor>
</comment>
<dbReference type="Proteomes" id="UP000472274">
    <property type="component" value="Unplaced"/>
</dbReference>
<evidence type="ECO:0000256" key="11">
    <source>
        <dbReference type="ARBA" id="ARBA00022833"/>
    </source>
</evidence>
<dbReference type="AlphaFoldDB" id="A0A674JLC4"/>
<evidence type="ECO:0000256" key="15">
    <source>
        <dbReference type="ARBA" id="ARBA00046509"/>
    </source>
</evidence>
<keyword evidence="12" id="KW-0539">Nucleus</keyword>
<dbReference type="InterPro" id="IPR016193">
    <property type="entry name" value="Cytidine_deaminase-like"/>
</dbReference>
<evidence type="ECO:0000256" key="16">
    <source>
        <dbReference type="ARBA" id="ARBA00049034"/>
    </source>
</evidence>